<proteinExistence type="predicted"/>
<organism evidence="1 2">
    <name type="scientific">Gossypium stocksii</name>
    <dbReference type="NCBI Taxonomy" id="47602"/>
    <lineage>
        <taxon>Eukaryota</taxon>
        <taxon>Viridiplantae</taxon>
        <taxon>Streptophyta</taxon>
        <taxon>Embryophyta</taxon>
        <taxon>Tracheophyta</taxon>
        <taxon>Spermatophyta</taxon>
        <taxon>Magnoliopsida</taxon>
        <taxon>eudicotyledons</taxon>
        <taxon>Gunneridae</taxon>
        <taxon>Pentapetalae</taxon>
        <taxon>rosids</taxon>
        <taxon>malvids</taxon>
        <taxon>Malvales</taxon>
        <taxon>Malvaceae</taxon>
        <taxon>Malvoideae</taxon>
        <taxon>Gossypium</taxon>
    </lineage>
</organism>
<dbReference type="InterPro" id="IPR008547">
    <property type="entry name" value="DUF829_TMEM53"/>
</dbReference>
<accession>A0A9D4A6C8</accession>
<dbReference type="AlphaFoldDB" id="A0A9D4A6C8"/>
<gene>
    <name evidence="1" type="ORF">J1N35_018105</name>
</gene>
<name>A0A9D4A6C8_9ROSI</name>
<dbReference type="Pfam" id="PF05705">
    <property type="entry name" value="DUF829"/>
    <property type="match status" value="1"/>
</dbReference>
<dbReference type="Proteomes" id="UP000828251">
    <property type="component" value="Unassembled WGS sequence"/>
</dbReference>
<protein>
    <submittedName>
        <fullName evidence="1">Uncharacterized protein</fullName>
    </submittedName>
</protein>
<comment type="caution">
    <text evidence="1">The sequence shown here is derived from an EMBL/GenBank/DDBJ whole genome shotgun (WGS) entry which is preliminary data.</text>
</comment>
<dbReference type="EMBL" id="JAIQCV010000006">
    <property type="protein sequence ID" value="KAH1090848.1"/>
    <property type="molecule type" value="Genomic_DNA"/>
</dbReference>
<dbReference type="PANTHER" id="PTHR12265">
    <property type="entry name" value="TRANSMEMBRANE PROTEIN 53"/>
    <property type="match status" value="1"/>
</dbReference>
<keyword evidence="2" id="KW-1185">Reference proteome</keyword>
<evidence type="ECO:0000313" key="2">
    <source>
        <dbReference type="Proteomes" id="UP000828251"/>
    </source>
</evidence>
<reference evidence="1 2" key="1">
    <citation type="journal article" date="2021" name="Plant Biotechnol. J.">
        <title>Multi-omics assisted identification of the key and species-specific regulatory components of drought-tolerant mechanisms in Gossypium stocksii.</title>
        <authorList>
            <person name="Yu D."/>
            <person name="Ke L."/>
            <person name="Zhang D."/>
            <person name="Wu Y."/>
            <person name="Sun Y."/>
            <person name="Mei J."/>
            <person name="Sun J."/>
            <person name="Sun Y."/>
        </authorList>
    </citation>
    <scope>NUCLEOTIDE SEQUENCE [LARGE SCALE GENOMIC DNA]</scope>
    <source>
        <strain evidence="2">cv. E1</strain>
        <tissue evidence="1">Leaf</tissue>
    </source>
</reference>
<sequence length="149" mass="16807">MLKKPLLEPLPVLNPHLEISSMKVVSFNTPHLLCLDPVSMLDRQIAELTNGLATWGSEKEDDGRERNSTQRMDPKMEPQMVEAVVLVTLEKFFKSVLNMLEVERKFVAVVDAALEAHLNCPQLYLYSTADKVVPYSTVPLSLLSKPQQM</sequence>
<evidence type="ECO:0000313" key="1">
    <source>
        <dbReference type="EMBL" id="KAH1090848.1"/>
    </source>
</evidence>
<dbReference type="OrthoDB" id="77878at2759"/>
<dbReference type="PANTHER" id="PTHR12265:SF11">
    <property type="entry name" value="ALPHA_BETA-HYDROLASES SUPERFAMILY PROTEIN"/>
    <property type="match status" value="1"/>
</dbReference>